<protein>
    <submittedName>
        <fullName evidence="1">Uncharacterized protein</fullName>
    </submittedName>
</protein>
<dbReference type="AlphaFoldDB" id="A0A1G2JE21"/>
<dbReference type="EMBL" id="MHPP01000014">
    <property type="protein sequence ID" value="OGZ84660.1"/>
    <property type="molecule type" value="Genomic_DNA"/>
</dbReference>
<evidence type="ECO:0000313" key="1">
    <source>
        <dbReference type="EMBL" id="OGZ84660.1"/>
    </source>
</evidence>
<gene>
    <name evidence="1" type="ORF">A2401_01265</name>
</gene>
<sequence length="111" mass="12855">MENKIGYIEKYPNIPMKKSLLCLLLGIELETLKEVIRLSNKKISLEKAVNIVWEEGQRLMACGQLKIGEPKSDNDPIPVYQTETGKREFIIRVLNKINPKLSKKFKQDKKK</sequence>
<proteinExistence type="predicted"/>
<reference evidence="1 2" key="1">
    <citation type="journal article" date="2016" name="Nat. Commun.">
        <title>Thousands of microbial genomes shed light on interconnected biogeochemical processes in an aquifer system.</title>
        <authorList>
            <person name="Anantharaman K."/>
            <person name="Brown C.T."/>
            <person name="Hug L.A."/>
            <person name="Sharon I."/>
            <person name="Castelle C.J."/>
            <person name="Probst A.J."/>
            <person name="Thomas B.C."/>
            <person name="Singh A."/>
            <person name="Wilkins M.J."/>
            <person name="Karaoz U."/>
            <person name="Brodie E.L."/>
            <person name="Williams K.H."/>
            <person name="Hubbard S.S."/>
            <person name="Banfield J.F."/>
        </authorList>
    </citation>
    <scope>NUCLEOTIDE SEQUENCE [LARGE SCALE GENOMIC DNA]</scope>
</reference>
<comment type="caution">
    <text evidence="1">The sequence shown here is derived from an EMBL/GenBank/DDBJ whole genome shotgun (WGS) entry which is preliminary data.</text>
</comment>
<accession>A0A1G2JE21</accession>
<evidence type="ECO:0000313" key="2">
    <source>
        <dbReference type="Proteomes" id="UP000177751"/>
    </source>
</evidence>
<dbReference type="Proteomes" id="UP000177751">
    <property type="component" value="Unassembled WGS sequence"/>
</dbReference>
<name>A0A1G2JE21_9BACT</name>
<organism evidence="1 2">
    <name type="scientific">Candidatus Staskawiczbacteria bacterium RIFOXYC1_FULL_38_18</name>
    <dbReference type="NCBI Taxonomy" id="1802229"/>
    <lineage>
        <taxon>Bacteria</taxon>
        <taxon>Candidatus Staskawicziibacteriota</taxon>
    </lineage>
</organism>